<keyword evidence="2" id="KW-1185">Reference proteome</keyword>
<accession>A0ABM8ULG7</accession>
<name>A0ABM8ULG7_9BACT</name>
<evidence type="ECO:0000313" key="2">
    <source>
        <dbReference type="Proteomes" id="UP000679725"/>
    </source>
</evidence>
<gene>
    <name evidence="1" type="ORF">DYBT9623_01054</name>
</gene>
<evidence type="ECO:0000313" key="1">
    <source>
        <dbReference type="EMBL" id="CAG5068324.1"/>
    </source>
</evidence>
<dbReference type="EMBL" id="CAJRAU010000001">
    <property type="protein sequence ID" value="CAG5068324.1"/>
    <property type="molecule type" value="Genomic_DNA"/>
</dbReference>
<sequence>MYIACCDALDKSYLCLNNTLQMLDFEIDKLTNSIEHALTNQVFQTQLVRVLSDARLNKKNWVFDWKLELSDPARRVYKLVTVAEPNLVHGLISIGFNEDHVYMHLLENAAFNKGHSKLYRGVAGNLVAFACKSSFEHGFDGIVVFESKTSLIDHYKQTMGAKVLARNRLFIDTLEASMLVKRYFK</sequence>
<proteinExistence type="predicted"/>
<comment type="caution">
    <text evidence="1">The sequence shown here is derived from an EMBL/GenBank/DDBJ whole genome shotgun (WGS) entry which is preliminary data.</text>
</comment>
<reference evidence="1 2" key="1">
    <citation type="submission" date="2021-04" db="EMBL/GenBank/DDBJ databases">
        <authorList>
            <person name="Rodrigo-Torres L."/>
            <person name="Arahal R. D."/>
            <person name="Lucena T."/>
        </authorList>
    </citation>
    <scope>NUCLEOTIDE SEQUENCE [LARGE SCALE GENOMIC DNA]</scope>
    <source>
        <strain evidence="1 2">CECT 9623</strain>
    </source>
</reference>
<organism evidence="1 2">
    <name type="scientific">Dyadobacter linearis</name>
    <dbReference type="NCBI Taxonomy" id="2823330"/>
    <lineage>
        <taxon>Bacteria</taxon>
        <taxon>Pseudomonadati</taxon>
        <taxon>Bacteroidota</taxon>
        <taxon>Cytophagia</taxon>
        <taxon>Cytophagales</taxon>
        <taxon>Spirosomataceae</taxon>
        <taxon>Dyadobacter</taxon>
    </lineage>
</organism>
<protein>
    <submittedName>
        <fullName evidence="1">Uncharacterized protein</fullName>
    </submittedName>
</protein>
<dbReference type="Proteomes" id="UP000679725">
    <property type="component" value="Unassembled WGS sequence"/>
</dbReference>